<protein>
    <recommendedName>
        <fullName evidence="4">Type 4a pilus biogenesis protein PilO</fullName>
    </recommendedName>
</protein>
<keyword evidence="1" id="KW-1133">Transmembrane helix</keyword>
<dbReference type="InterPro" id="IPR014717">
    <property type="entry name" value="Transl_elong_EF1B/ribsomal_bS6"/>
</dbReference>
<gene>
    <name evidence="2" type="ORF">A2840_00845</name>
</gene>
<dbReference type="EMBL" id="MHIG01000033">
    <property type="protein sequence ID" value="OGY46395.1"/>
    <property type="molecule type" value="Genomic_DNA"/>
</dbReference>
<accession>A0A1G1Y236</accession>
<comment type="caution">
    <text evidence="2">The sequence shown here is derived from an EMBL/GenBank/DDBJ whole genome shotgun (WGS) entry which is preliminary data.</text>
</comment>
<feature type="transmembrane region" description="Helical" evidence="1">
    <location>
        <begin position="25"/>
        <end position="43"/>
    </location>
</feature>
<keyword evidence="1" id="KW-0812">Transmembrane</keyword>
<dbReference type="AlphaFoldDB" id="A0A1G1Y236"/>
<organism evidence="2 3">
    <name type="scientific">Candidatus Buchananbacteria bacterium RIFCSPHIGHO2_01_FULL_47_11b</name>
    <dbReference type="NCBI Taxonomy" id="1797537"/>
    <lineage>
        <taxon>Bacteria</taxon>
        <taxon>Candidatus Buchananiibacteriota</taxon>
    </lineage>
</organism>
<name>A0A1G1Y236_9BACT</name>
<proteinExistence type="predicted"/>
<dbReference type="Gene3D" id="3.30.70.60">
    <property type="match status" value="1"/>
</dbReference>
<evidence type="ECO:0000313" key="2">
    <source>
        <dbReference type="EMBL" id="OGY46395.1"/>
    </source>
</evidence>
<evidence type="ECO:0008006" key="4">
    <source>
        <dbReference type="Google" id="ProtNLM"/>
    </source>
</evidence>
<keyword evidence="1" id="KW-0472">Membrane</keyword>
<dbReference type="Proteomes" id="UP000178385">
    <property type="component" value="Unassembled WGS sequence"/>
</dbReference>
<sequence>MKPKKTIQKDTGLALKQGYVRHARLLTLILALLLLGGGYYLIYPQYQAISSGGQYDIAALESEREKRQEYIDRLEVLLAEAERIGSEEIATIADVLPHSQDIPGLYVQLESIAEQNNFELVSVSVSDEAVAAEPANSRRARLNQATSSAPTVKRLGVSINLLGDSYGAFKRLLEVLEVNVRLFDVNSVFFAPDSDSYSLNFFTYYLE</sequence>
<reference evidence="2 3" key="1">
    <citation type="journal article" date="2016" name="Nat. Commun.">
        <title>Thousands of microbial genomes shed light on interconnected biogeochemical processes in an aquifer system.</title>
        <authorList>
            <person name="Anantharaman K."/>
            <person name="Brown C.T."/>
            <person name="Hug L.A."/>
            <person name="Sharon I."/>
            <person name="Castelle C.J."/>
            <person name="Probst A.J."/>
            <person name="Thomas B.C."/>
            <person name="Singh A."/>
            <person name="Wilkins M.J."/>
            <person name="Karaoz U."/>
            <person name="Brodie E.L."/>
            <person name="Williams K.H."/>
            <person name="Hubbard S.S."/>
            <person name="Banfield J.F."/>
        </authorList>
    </citation>
    <scope>NUCLEOTIDE SEQUENCE [LARGE SCALE GENOMIC DNA]</scope>
</reference>
<evidence type="ECO:0000256" key="1">
    <source>
        <dbReference type="SAM" id="Phobius"/>
    </source>
</evidence>
<evidence type="ECO:0000313" key="3">
    <source>
        <dbReference type="Proteomes" id="UP000178385"/>
    </source>
</evidence>